<evidence type="ECO:0000259" key="9">
    <source>
        <dbReference type="PROSITE" id="PS50203"/>
    </source>
</evidence>
<comment type="caution">
    <text evidence="11">The sequence shown here is derived from an EMBL/GenBank/DDBJ whole genome shotgun (WGS) entry which is preliminary data.</text>
</comment>
<evidence type="ECO:0008006" key="13">
    <source>
        <dbReference type="Google" id="ProtNLM"/>
    </source>
</evidence>
<dbReference type="InterPro" id="IPR002048">
    <property type="entry name" value="EF_hand_dom"/>
</dbReference>
<dbReference type="PRINTS" id="PR00704">
    <property type="entry name" value="CALPAIN"/>
</dbReference>
<dbReference type="SUPFAM" id="SSF47473">
    <property type="entry name" value="EF-hand"/>
    <property type="match status" value="1"/>
</dbReference>
<keyword evidence="2 8" id="KW-0645">Protease</keyword>
<dbReference type="Gene3D" id="2.60.120.380">
    <property type="match status" value="2"/>
</dbReference>
<sequence length="629" mass="70659">MSVSSEGSIPPAEDNLNDSMGSSYSGHWLTDHVFDVEMADPNGNINQSVGQDGLFVDFNFPLSDSLLKGSVTWKRPMEICTSTAPQFIVDGATRMDVCQGKLADCWFLSALASLSMHRVLLERVVPRGQGFHSKYDGSFYFRNGQLCYLRSPVQHEFWSCLLEKAYAKLKGGYEALEMGFPHEAMADMTGGVTEVVTVASLSKNLPRFLQHLLEKGALINCANCQGPLEQKNEQGIMFRHAYSLTAVEKVETTQGPVTLVRLHNPWGDTEWEGPWSDFNGPEWNTVSKEEQRRLDRVTKEDGEFWMTVSDFRKNLEVLELCHMSNSLSRPGSTGRPWHCTMHEGSWVPNASAGGPLNLGYFYLNPQFFLTLLEEDDDPSDPENTCSFLARAPGTRLSPQDLSMYRPVLSMHPIMRREVVIRGALAPGHYIIIPYTSVPHHPGTFILRVLTEKGNNAIPSNMPGTTNIATLEKSPFPHLKALPSPSSTRLLFTKHCRKDICKPLDLHHLLTETTGLAQLDWQGFMNLWYKIQMWTDIFLRFDKNGSKRLEYSEVPSALTSAGIHVDTSLLRVVGQRYTEPDKTISYPGFLYLMTKLDSMIRKFHAYDMAGRGTITISYKQVNTAAILVSI</sequence>
<dbReference type="InterPro" id="IPR022684">
    <property type="entry name" value="Calpain_cysteine_protease"/>
</dbReference>
<dbReference type="CDD" id="cd00044">
    <property type="entry name" value="CysPc"/>
    <property type="match status" value="1"/>
</dbReference>
<dbReference type="PROSITE" id="PS50203">
    <property type="entry name" value="CALPAIN_CAT"/>
    <property type="match status" value="1"/>
</dbReference>
<proteinExistence type="inferred from homology"/>
<evidence type="ECO:0000256" key="2">
    <source>
        <dbReference type="ARBA" id="ARBA00022670"/>
    </source>
</evidence>
<dbReference type="GO" id="GO:0005509">
    <property type="term" value="F:calcium ion binding"/>
    <property type="evidence" value="ECO:0007669"/>
    <property type="project" value="InterPro"/>
</dbReference>
<keyword evidence="5 8" id="KW-0788">Thiol protease</keyword>
<dbReference type="PROSITE" id="PS50222">
    <property type="entry name" value="EF_HAND_2"/>
    <property type="match status" value="1"/>
</dbReference>
<dbReference type="OrthoDB" id="424753at2759"/>
<evidence type="ECO:0000256" key="6">
    <source>
        <dbReference type="ARBA" id="ARBA00022837"/>
    </source>
</evidence>
<dbReference type="PROSITE" id="PS00018">
    <property type="entry name" value="EF_HAND_1"/>
    <property type="match status" value="1"/>
</dbReference>
<comment type="similarity">
    <text evidence="1">Belongs to the peptidase C2 family.</text>
</comment>
<evidence type="ECO:0000313" key="12">
    <source>
        <dbReference type="Proteomes" id="UP001148018"/>
    </source>
</evidence>
<feature type="active site" evidence="7 8">
    <location>
        <position position="240"/>
    </location>
</feature>
<dbReference type="GO" id="GO:0004198">
    <property type="term" value="F:calcium-dependent cysteine-type endopeptidase activity"/>
    <property type="evidence" value="ECO:0007669"/>
    <property type="project" value="InterPro"/>
</dbReference>
<keyword evidence="6" id="KW-0106">Calcium</keyword>
<dbReference type="GO" id="GO:0006508">
    <property type="term" value="P:proteolysis"/>
    <property type="evidence" value="ECO:0007669"/>
    <property type="project" value="UniProtKB-KW"/>
</dbReference>
<evidence type="ECO:0000313" key="11">
    <source>
        <dbReference type="EMBL" id="KAJ3591080.1"/>
    </source>
</evidence>
<feature type="domain" description="Calpain catalytic" evidence="9">
    <location>
        <begin position="54"/>
        <end position="324"/>
    </location>
</feature>
<feature type="domain" description="EF-hand" evidence="10">
    <location>
        <begin position="528"/>
        <end position="563"/>
    </location>
</feature>
<feature type="active site" evidence="7 8">
    <location>
        <position position="105"/>
    </location>
</feature>
<accession>A0A9Q0DPZ8</accession>
<dbReference type="Proteomes" id="UP001148018">
    <property type="component" value="Unassembled WGS sequence"/>
</dbReference>
<protein>
    <recommendedName>
        <fullName evidence="13">Calpain catalytic domain-containing protein</fullName>
    </recommendedName>
</protein>
<dbReference type="AlphaFoldDB" id="A0A9Q0DPZ8"/>
<dbReference type="InterPro" id="IPR036213">
    <property type="entry name" value="Calpain_III_sf"/>
</dbReference>
<reference evidence="11" key="1">
    <citation type="submission" date="2022-07" db="EMBL/GenBank/DDBJ databases">
        <title>Chromosome-level genome of Muraenolepis orangiensis.</title>
        <authorList>
            <person name="Kim J."/>
        </authorList>
    </citation>
    <scope>NUCLEOTIDE SEQUENCE</scope>
    <source>
        <strain evidence="11">KU_S4_2022</strain>
        <tissue evidence="11">Muscle</tissue>
    </source>
</reference>
<evidence type="ECO:0000256" key="4">
    <source>
        <dbReference type="ARBA" id="ARBA00022801"/>
    </source>
</evidence>
<dbReference type="FunFam" id="3.90.70.10:FF:000001">
    <property type="entry name" value="Calpain-1 catalytic subunit"/>
    <property type="match status" value="1"/>
</dbReference>
<dbReference type="PANTHER" id="PTHR10183:SF434">
    <property type="entry name" value="CALPAIN-3"/>
    <property type="match status" value="1"/>
</dbReference>
<evidence type="ECO:0000256" key="1">
    <source>
        <dbReference type="ARBA" id="ARBA00007623"/>
    </source>
</evidence>
<keyword evidence="3" id="KW-0479">Metal-binding</keyword>
<dbReference type="SUPFAM" id="SSF54001">
    <property type="entry name" value="Cysteine proteinases"/>
    <property type="match status" value="1"/>
</dbReference>
<dbReference type="SMART" id="SM00720">
    <property type="entry name" value="calpain_III"/>
    <property type="match status" value="1"/>
</dbReference>
<dbReference type="InterPro" id="IPR022683">
    <property type="entry name" value="Calpain_III"/>
</dbReference>
<evidence type="ECO:0000256" key="8">
    <source>
        <dbReference type="PROSITE-ProRule" id="PRU00239"/>
    </source>
</evidence>
<keyword evidence="12" id="KW-1185">Reference proteome</keyword>
<feature type="active site" evidence="7 8">
    <location>
        <position position="264"/>
    </location>
</feature>
<name>A0A9Q0DPZ8_9TELE</name>
<keyword evidence="4 8" id="KW-0378">Hydrolase</keyword>
<dbReference type="InterPro" id="IPR038765">
    <property type="entry name" value="Papain-like_cys_pep_sf"/>
</dbReference>
<dbReference type="Gene3D" id="3.90.70.10">
    <property type="entry name" value="Cysteine proteinases"/>
    <property type="match status" value="1"/>
</dbReference>
<dbReference type="PANTHER" id="PTHR10183">
    <property type="entry name" value="CALPAIN"/>
    <property type="match status" value="1"/>
</dbReference>
<dbReference type="InterPro" id="IPR011992">
    <property type="entry name" value="EF-hand-dom_pair"/>
</dbReference>
<dbReference type="Pfam" id="PF01067">
    <property type="entry name" value="Calpain_III"/>
    <property type="match status" value="2"/>
</dbReference>
<dbReference type="InterPro" id="IPR022682">
    <property type="entry name" value="Calpain_domain_III"/>
</dbReference>
<gene>
    <name evidence="11" type="ORF">NHX12_009027</name>
</gene>
<dbReference type="SUPFAM" id="SSF49758">
    <property type="entry name" value="Calpain large subunit, middle domain (domain III)"/>
    <property type="match status" value="1"/>
</dbReference>
<dbReference type="SMART" id="SM00230">
    <property type="entry name" value="CysPc"/>
    <property type="match status" value="1"/>
</dbReference>
<evidence type="ECO:0000256" key="7">
    <source>
        <dbReference type="PIRSR" id="PIRSR622684-1"/>
    </source>
</evidence>
<evidence type="ECO:0000256" key="5">
    <source>
        <dbReference type="ARBA" id="ARBA00022807"/>
    </source>
</evidence>
<dbReference type="EMBL" id="JANIIK010000114">
    <property type="protein sequence ID" value="KAJ3591080.1"/>
    <property type="molecule type" value="Genomic_DNA"/>
</dbReference>
<dbReference type="InterPro" id="IPR018247">
    <property type="entry name" value="EF_Hand_1_Ca_BS"/>
</dbReference>
<dbReference type="InterPro" id="IPR001300">
    <property type="entry name" value="Peptidase_C2_calpain_cat"/>
</dbReference>
<dbReference type="Gene3D" id="1.10.238.10">
    <property type="entry name" value="EF-hand"/>
    <property type="match status" value="1"/>
</dbReference>
<evidence type="ECO:0000259" key="10">
    <source>
        <dbReference type="PROSITE" id="PS50222"/>
    </source>
</evidence>
<evidence type="ECO:0000256" key="3">
    <source>
        <dbReference type="ARBA" id="ARBA00022723"/>
    </source>
</evidence>
<dbReference type="Pfam" id="PF00648">
    <property type="entry name" value="Peptidase_C2"/>
    <property type="match status" value="1"/>
</dbReference>
<dbReference type="GO" id="GO:0005737">
    <property type="term" value="C:cytoplasm"/>
    <property type="evidence" value="ECO:0007669"/>
    <property type="project" value="TreeGrafter"/>
</dbReference>
<organism evidence="11 12">
    <name type="scientific">Muraenolepis orangiensis</name>
    <name type="common">Patagonian moray cod</name>
    <dbReference type="NCBI Taxonomy" id="630683"/>
    <lineage>
        <taxon>Eukaryota</taxon>
        <taxon>Metazoa</taxon>
        <taxon>Chordata</taxon>
        <taxon>Craniata</taxon>
        <taxon>Vertebrata</taxon>
        <taxon>Euteleostomi</taxon>
        <taxon>Actinopterygii</taxon>
        <taxon>Neopterygii</taxon>
        <taxon>Teleostei</taxon>
        <taxon>Neoteleostei</taxon>
        <taxon>Acanthomorphata</taxon>
        <taxon>Zeiogadaria</taxon>
        <taxon>Gadariae</taxon>
        <taxon>Gadiformes</taxon>
        <taxon>Muraenolepidoidei</taxon>
        <taxon>Muraenolepididae</taxon>
        <taxon>Muraenolepis</taxon>
    </lineage>
</organism>